<dbReference type="GO" id="GO:0030154">
    <property type="term" value="P:cell differentiation"/>
    <property type="evidence" value="ECO:0007669"/>
    <property type="project" value="UniProtKB-KW"/>
</dbReference>
<dbReference type="EMBL" id="KK853251">
    <property type="protein sequence ID" value="KDR09328.1"/>
    <property type="molecule type" value="Genomic_DNA"/>
</dbReference>
<dbReference type="InParanoid" id="A0A067QX77"/>
<reference evidence="8 9" key="1">
    <citation type="journal article" date="2014" name="Nat. Commun.">
        <title>Molecular traces of alternative social organization in a termite genome.</title>
        <authorList>
            <person name="Terrapon N."/>
            <person name="Li C."/>
            <person name="Robertson H.M."/>
            <person name="Ji L."/>
            <person name="Meng X."/>
            <person name="Booth W."/>
            <person name="Chen Z."/>
            <person name="Childers C.P."/>
            <person name="Glastad K.M."/>
            <person name="Gokhale K."/>
            <person name="Gowin J."/>
            <person name="Gronenberg W."/>
            <person name="Hermansen R.A."/>
            <person name="Hu H."/>
            <person name="Hunt B.G."/>
            <person name="Huylmans A.K."/>
            <person name="Khalil S.M."/>
            <person name="Mitchell R.D."/>
            <person name="Munoz-Torres M.C."/>
            <person name="Mustard J.A."/>
            <person name="Pan H."/>
            <person name="Reese J.T."/>
            <person name="Scharf M.E."/>
            <person name="Sun F."/>
            <person name="Vogel H."/>
            <person name="Xiao J."/>
            <person name="Yang W."/>
            <person name="Yang Z."/>
            <person name="Yang Z."/>
            <person name="Zhou J."/>
            <person name="Zhu J."/>
            <person name="Brent C.S."/>
            <person name="Elsik C.G."/>
            <person name="Goodisman M.A."/>
            <person name="Liberles D.A."/>
            <person name="Roe R.M."/>
            <person name="Vargo E.L."/>
            <person name="Vilcinskas A."/>
            <person name="Wang J."/>
            <person name="Bornberg-Bauer E."/>
            <person name="Korb J."/>
            <person name="Zhang G."/>
            <person name="Liebig J."/>
        </authorList>
    </citation>
    <scope>NUCLEOTIDE SEQUENCE [LARGE SCALE GENOMIC DNA]</scope>
    <source>
        <tissue evidence="8">Whole organism</tissue>
    </source>
</reference>
<sequence length="197" mass="21737">MQTFCEAVEKDEECNHLQNLLAKVMVGMWKPEPPHEEYDENLFTAETGIVVVEQDSSDSEDEDAVHSGYQLLAQGPNDLNNTENEDDSVSADILPGSSVADVIVADPVDSEDAGASHVVLDQCNLENDRRAEVKELWSGSSNGNAIEMGLDQAERVRIAMEKFSLPPLSIPAWALEVSGEQWKQQLLDRAKRLQQGD</sequence>
<evidence type="ECO:0000256" key="7">
    <source>
        <dbReference type="SAM" id="MobiDB-lite"/>
    </source>
</evidence>
<proteinExistence type="predicted"/>
<dbReference type="Pfam" id="PF06910">
    <property type="entry name" value="MEA1"/>
    <property type="match status" value="1"/>
</dbReference>
<dbReference type="Proteomes" id="UP000027135">
    <property type="component" value="Unassembled WGS sequence"/>
</dbReference>
<keyword evidence="9" id="KW-1185">Reference proteome</keyword>
<keyword evidence="6" id="KW-0744">Spermatogenesis</keyword>
<accession>A0A067QX77</accession>
<evidence type="ECO:0000256" key="5">
    <source>
        <dbReference type="ARBA" id="ARBA00022782"/>
    </source>
</evidence>
<dbReference type="PANTHER" id="PTHR17005">
    <property type="entry name" value="MALE-ENHANCED ANTIGEN-1"/>
    <property type="match status" value="1"/>
</dbReference>
<evidence type="ECO:0000256" key="4">
    <source>
        <dbReference type="ARBA" id="ARBA00022553"/>
    </source>
</evidence>
<feature type="region of interest" description="Disordered" evidence="7">
    <location>
        <begin position="73"/>
        <end position="92"/>
    </location>
</feature>
<keyword evidence="4" id="KW-0597">Phosphoprotein</keyword>
<dbReference type="GO" id="GO:0007283">
    <property type="term" value="P:spermatogenesis"/>
    <property type="evidence" value="ECO:0007669"/>
    <property type="project" value="UniProtKB-KW"/>
</dbReference>
<dbReference type="STRING" id="136037.A0A067QX77"/>
<evidence type="ECO:0000256" key="3">
    <source>
        <dbReference type="ARBA" id="ARBA00022473"/>
    </source>
</evidence>
<organism evidence="8 9">
    <name type="scientific">Zootermopsis nevadensis</name>
    <name type="common">Dampwood termite</name>
    <dbReference type="NCBI Taxonomy" id="136037"/>
    <lineage>
        <taxon>Eukaryota</taxon>
        <taxon>Metazoa</taxon>
        <taxon>Ecdysozoa</taxon>
        <taxon>Arthropoda</taxon>
        <taxon>Hexapoda</taxon>
        <taxon>Insecta</taxon>
        <taxon>Pterygota</taxon>
        <taxon>Neoptera</taxon>
        <taxon>Polyneoptera</taxon>
        <taxon>Dictyoptera</taxon>
        <taxon>Blattodea</taxon>
        <taxon>Blattoidea</taxon>
        <taxon>Termitoidae</taxon>
        <taxon>Termopsidae</taxon>
        <taxon>Zootermopsis</taxon>
    </lineage>
</organism>
<keyword evidence="5" id="KW-0221">Differentiation</keyword>
<evidence type="ECO:0000256" key="6">
    <source>
        <dbReference type="ARBA" id="ARBA00022871"/>
    </source>
</evidence>
<name>A0A067QX77_ZOONE</name>
<dbReference type="InterPro" id="IPR009685">
    <property type="entry name" value="MEA1"/>
</dbReference>
<protein>
    <recommendedName>
        <fullName evidence="2">Male-enhanced antigen 1</fullName>
    </recommendedName>
</protein>
<dbReference type="AlphaFoldDB" id="A0A067QX77"/>
<evidence type="ECO:0000313" key="8">
    <source>
        <dbReference type="EMBL" id="KDR09328.1"/>
    </source>
</evidence>
<evidence type="ECO:0000256" key="1">
    <source>
        <dbReference type="ARBA" id="ARBA00002540"/>
    </source>
</evidence>
<keyword evidence="3" id="KW-0217">Developmental protein</keyword>
<comment type="function">
    <text evidence="1">May play an important role in spermatogenesis and/or testis development.</text>
</comment>
<evidence type="ECO:0000313" key="9">
    <source>
        <dbReference type="Proteomes" id="UP000027135"/>
    </source>
</evidence>
<evidence type="ECO:0000256" key="2">
    <source>
        <dbReference type="ARBA" id="ARBA00022245"/>
    </source>
</evidence>
<dbReference type="OMA" id="NGNAIEM"/>
<gene>
    <name evidence="8" type="ORF">L798_01012</name>
</gene>